<evidence type="ECO:0000313" key="1">
    <source>
        <dbReference type="EMBL" id="KAI5677502.1"/>
    </source>
</evidence>
<organism evidence="1 2">
    <name type="scientific">Catharanthus roseus</name>
    <name type="common">Madagascar periwinkle</name>
    <name type="synonym">Vinca rosea</name>
    <dbReference type="NCBI Taxonomy" id="4058"/>
    <lineage>
        <taxon>Eukaryota</taxon>
        <taxon>Viridiplantae</taxon>
        <taxon>Streptophyta</taxon>
        <taxon>Embryophyta</taxon>
        <taxon>Tracheophyta</taxon>
        <taxon>Spermatophyta</taxon>
        <taxon>Magnoliopsida</taxon>
        <taxon>eudicotyledons</taxon>
        <taxon>Gunneridae</taxon>
        <taxon>Pentapetalae</taxon>
        <taxon>asterids</taxon>
        <taxon>lamiids</taxon>
        <taxon>Gentianales</taxon>
        <taxon>Apocynaceae</taxon>
        <taxon>Rauvolfioideae</taxon>
        <taxon>Vinceae</taxon>
        <taxon>Catharanthinae</taxon>
        <taxon>Catharanthus</taxon>
    </lineage>
</organism>
<dbReference type="EMBL" id="CM044702">
    <property type="protein sequence ID" value="KAI5677502.1"/>
    <property type="molecule type" value="Genomic_DNA"/>
</dbReference>
<sequence length="181" mass="21669">MEISRTLKEYSSKERMKFSFLSSFRYIIEEQRKKALEKSEDALQNAIEQIKCLKTYAPFAQKREFKQATNYYYNGYLLLQSKNRKKNQRKNRKNYYTIFLSRINRRNITSELQNNKQLIVKIKVKKLEENAYYRRAQWPPAGTVTSRKRQDTEQRLCCTGRVDSLPVSDEMIGTLRSKPQQ</sequence>
<dbReference type="Proteomes" id="UP001060085">
    <property type="component" value="Linkage Group LG02"/>
</dbReference>
<comment type="caution">
    <text evidence="1">The sequence shown here is derived from an EMBL/GenBank/DDBJ whole genome shotgun (WGS) entry which is preliminary data.</text>
</comment>
<accession>A0ACC0BY15</accession>
<reference evidence="2" key="1">
    <citation type="journal article" date="2023" name="Nat. Plants">
        <title>Single-cell RNA sequencing provides a high-resolution roadmap for understanding the multicellular compartmentation of specialized metabolism.</title>
        <authorList>
            <person name="Sun S."/>
            <person name="Shen X."/>
            <person name="Li Y."/>
            <person name="Li Y."/>
            <person name="Wang S."/>
            <person name="Li R."/>
            <person name="Zhang H."/>
            <person name="Shen G."/>
            <person name="Guo B."/>
            <person name="Wei J."/>
            <person name="Xu J."/>
            <person name="St-Pierre B."/>
            <person name="Chen S."/>
            <person name="Sun C."/>
        </authorList>
    </citation>
    <scope>NUCLEOTIDE SEQUENCE [LARGE SCALE GENOMIC DNA]</scope>
</reference>
<name>A0ACC0BY15_CATRO</name>
<keyword evidence="2" id="KW-1185">Reference proteome</keyword>
<proteinExistence type="predicted"/>
<gene>
    <name evidence="1" type="ORF">M9H77_08452</name>
</gene>
<evidence type="ECO:0000313" key="2">
    <source>
        <dbReference type="Proteomes" id="UP001060085"/>
    </source>
</evidence>
<protein>
    <submittedName>
        <fullName evidence="1">Uncharacterized protein</fullName>
    </submittedName>
</protein>